<feature type="non-terminal residue" evidence="1">
    <location>
        <position position="1"/>
    </location>
</feature>
<protein>
    <submittedName>
        <fullName evidence="1">Uncharacterized protein</fullName>
    </submittedName>
</protein>
<dbReference type="AlphaFoldDB" id="A0A0F9EG44"/>
<organism evidence="1">
    <name type="scientific">marine sediment metagenome</name>
    <dbReference type="NCBI Taxonomy" id="412755"/>
    <lineage>
        <taxon>unclassified sequences</taxon>
        <taxon>metagenomes</taxon>
        <taxon>ecological metagenomes</taxon>
    </lineage>
</organism>
<reference evidence="1" key="1">
    <citation type="journal article" date="2015" name="Nature">
        <title>Complex archaea that bridge the gap between prokaryotes and eukaryotes.</title>
        <authorList>
            <person name="Spang A."/>
            <person name="Saw J.H."/>
            <person name="Jorgensen S.L."/>
            <person name="Zaremba-Niedzwiedzka K."/>
            <person name="Martijn J."/>
            <person name="Lind A.E."/>
            <person name="van Eijk R."/>
            <person name="Schleper C."/>
            <person name="Guy L."/>
            <person name="Ettema T.J."/>
        </authorList>
    </citation>
    <scope>NUCLEOTIDE SEQUENCE</scope>
</reference>
<feature type="non-terminal residue" evidence="1">
    <location>
        <position position="692"/>
    </location>
</feature>
<accession>A0A0F9EG44</accession>
<comment type="caution">
    <text evidence="1">The sequence shown here is derived from an EMBL/GenBank/DDBJ whole genome shotgun (WGS) entry which is preliminary data.</text>
</comment>
<gene>
    <name evidence="1" type="ORF">LCGC14_2080000</name>
</gene>
<dbReference type="EMBL" id="LAZR01025118">
    <property type="protein sequence ID" value="KKL72929.1"/>
    <property type="molecule type" value="Genomic_DNA"/>
</dbReference>
<proteinExistence type="predicted"/>
<name>A0A0F9EG44_9ZZZZ</name>
<sequence length="692" mass="76575">VNRALTSASVGDFPSVSLRQLRRSTSNTLTTKLADKELGLATYTDLIDLSKADRIDIKSLGKMKKAELESLATTVLRPDEIEGASVKTLRAKLRDTARGADAIRTRLNQGAFPELSRALQVPTSTGRRGQRALLNAFDEDFGDVVSREKELNKFVKAMNDESAKVTDPFLKQVYKEDAAFSEWSFKMQSVESFQDPLWLAGQDEVVSMLKTIAKGHRGTIEKRLAKLPADTVGELEKDVRTHLRALGGSLTEDAKRAFSDRLLTMRLDLHDAAELGKADFRFDAGRRLKVLIESSGASQGDINNTFKGLRTIVEEGLTPGAERLQAMERTMGADAARELLKARRLTERGGELFMDTIGLPRVLMTTMDMSAMFRQGAVLAFGHPFVFASAAKDAVRTFFHERSAIRLNEALKMGRGTVKLGDKVEDIAALTERLGLYQAPWEAQGSIVSLSTREEGMMSRLARMIPGIKMSERSYILFLNKLRADVADNAIRGWAKSRVPPSENEMKQFIHFVNVATGRGIPGKSLDTILPLMNAAMFSPRLAISRFQVVGETARAFMTPSNRASQLIIKDMLAFTGTNLAALSLGHWAGLWDLEVDPTKADFMKIRIGNTSIDPWAGFKPYATYFARMTEAISKGDFDRLDNIVEQLARSKLAPVPSGIWDAVTGRDFIGRPVKWNTLDFDNAFISRAVPL</sequence>
<evidence type="ECO:0000313" key="1">
    <source>
        <dbReference type="EMBL" id="KKL72929.1"/>
    </source>
</evidence>